<dbReference type="InterPro" id="IPR051584">
    <property type="entry name" value="GPCR-associated_LMBR1"/>
</dbReference>
<name>A0ABR1CEZ0_NECAM</name>
<evidence type="ECO:0000256" key="3">
    <source>
        <dbReference type="ARBA" id="ARBA00022692"/>
    </source>
</evidence>
<reference evidence="8 9" key="1">
    <citation type="submission" date="2023-08" db="EMBL/GenBank/DDBJ databases">
        <title>A Necator americanus chromosomal reference genome.</title>
        <authorList>
            <person name="Ilik V."/>
            <person name="Petrzelkova K.J."/>
            <person name="Pardy F."/>
            <person name="Fuh T."/>
            <person name="Niatou-Singa F.S."/>
            <person name="Gouil Q."/>
            <person name="Baker L."/>
            <person name="Ritchie M.E."/>
            <person name="Jex A.R."/>
            <person name="Gazzola D."/>
            <person name="Li H."/>
            <person name="Toshio Fujiwara R."/>
            <person name="Zhan B."/>
            <person name="Aroian R.V."/>
            <person name="Pafco B."/>
            <person name="Schwarz E.M."/>
        </authorList>
    </citation>
    <scope>NUCLEOTIDE SEQUENCE [LARGE SCALE GENOMIC DNA]</scope>
    <source>
        <strain evidence="8 9">Aroian</strain>
        <tissue evidence="8">Whole animal</tissue>
    </source>
</reference>
<evidence type="ECO:0000256" key="5">
    <source>
        <dbReference type="ARBA" id="ARBA00023136"/>
    </source>
</evidence>
<comment type="similarity">
    <text evidence="2">Belongs to the LIMR family.</text>
</comment>
<gene>
    <name evidence="8" type="primary">Necator_chrII.g7400</name>
    <name evidence="8" type="ORF">RB195_019607</name>
</gene>
<organism evidence="8 9">
    <name type="scientific">Necator americanus</name>
    <name type="common">Human hookworm</name>
    <dbReference type="NCBI Taxonomy" id="51031"/>
    <lineage>
        <taxon>Eukaryota</taxon>
        <taxon>Metazoa</taxon>
        <taxon>Ecdysozoa</taxon>
        <taxon>Nematoda</taxon>
        <taxon>Chromadorea</taxon>
        <taxon>Rhabditida</taxon>
        <taxon>Rhabditina</taxon>
        <taxon>Rhabditomorpha</taxon>
        <taxon>Strongyloidea</taxon>
        <taxon>Ancylostomatidae</taxon>
        <taxon>Bunostominae</taxon>
        <taxon>Necator</taxon>
    </lineage>
</organism>
<dbReference type="EMBL" id="JAVFWL010000002">
    <property type="protein sequence ID" value="KAK6737016.1"/>
    <property type="molecule type" value="Genomic_DNA"/>
</dbReference>
<feature type="transmembrane region" description="Helical" evidence="7">
    <location>
        <begin position="503"/>
        <end position="525"/>
    </location>
</feature>
<evidence type="ECO:0000256" key="4">
    <source>
        <dbReference type="ARBA" id="ARBA00022989"/>
    </source>
</evidence>
<sequence>MGAGPLVAELVAVFVLTALLLNKYADWRRHHFIVTLSTFVGWYFSFVIIFVLPLDVAITFYNRCEVEQARLVNSTLGEPAYCEKPGGYIADTVLLCLWRIVYWSAQVLTWLVLPFMQSYVNAGDFTAYGRVKAALFNNAIYYGLYLLVFALLLVYAIIKGVVINTEHLKVILVSASNTWGLFLLVVLLGYGFVELPRSLWHMGSRDYRLNKTYFNIDKMSVDKSEAEDGLKETYREARAVLNILKNEHGSREKAQIIMSKFPDEVIDELFPARNAMEFSSLSAADLHSVNSEKFLIRLHKRVISAVQYHHRTKAQWSSLMEQALFLEDISQAELSGRLETKSCLYAPERVRYFWLVIAQRPLCMVLSIFLTCMTVLILISECTFFIVNPTLTPAGIIVDYAAKRFHYKYTQIVAMTIICYLCSCAYFTVFRLKIYQYYHLDPNRHTDGNSLLFSAILLCRLTPPICLNFLGMIHLDSHITMVKDFGVETQFTKLMGHLDVIPILAKGINIYLPICILIFCAITYYKLGTYLLHNLGFDQFIASDEFTQDMVSAGRALVQLERSSYNRHKERRRRDEEWSGRLGALRSNRRHVPEDEQPIISAEEGNAEHDSWVLPPPVDRGSSPRKPHPSPSNIFDDM</sequence>
<keyword evidence="5 7" id="KW-0472">Membrane</keyword>
<feature type="transmembrane region" description="Helical" evidence="7">
    <location>
        <begin position="140"/>
        <end position="158"/>
    </location>
</feature>
<feature type="transmembrane region" description="Helical" evidence="7">
    <location>
        <begin position="170"/>
        <end position="193"/>
    </location>
</feature>
<dbReference type="PANTHER" id="PTHR21355">
    <property type="entry name" value="G-PROTEIN COUPLED RECEPTOR-ASSOCIATED PROTEIN LMBRD2"/>
    <property type="match status" value="1"/>
</dbReference>
<evidence type="ECO:0000256" key="6">
    <source>
        <dbReference type="SAM" id="MobiDB-lite"/>
    </source>
</evidence>
<feature type="transmembrane region" description="Helical" evidence="7">
    <location>
        <begin position="451"/>
        <end position="475"/>
    </location>
</feature>
<dbReference type="InterPro" id="IPR006876">
    <property type="entry name" value="LMBR1-like_membr_prot"/>
</dbReference>
<accession>A0ABR1CEZ0</accession>
<feature type="transmembrane region" description="Helical" evidence="7">
    <location>
        <begin position="100"/>
        <end position="120"/>
    </location>
</feature>
<feature type="transmembrane region" description="Helical" evidence="7">
    <location>
        <begin position="32"/>
        <end position="52"/>
    </location>
</feature>
<dbReference type="Pfam" id="PF04791">
    <property type="entry name" value="LMBR1"/>
    <property type="match status" value="1"/>
</dbReference>
<evidence type="ECO:0000313" key="8">
    <source>
        <dbReference type="EMBL" id="KAK6737016.1"/>
    </source>
</evidence>
<evidence type="ECO:0000256" key="7">
    <source>
        <dbReference type="SAM" id="Phobius"/>
    </source>
</evidence>
<comment type="caution">
    <text evidence="8">The sequence shown here is derived from an EMBL/GenBank/DDBJ whole genome shotgun (WGS) entry which is preliminary data.</text>
</comment>
<evidence type="ECO:0008006" key="10">
    <source>
        <dbReference type="Google" id="ProtNLM"/>
    </source>
</evidence>
<evidence type="ECO:0000256" key="2">
    <source>
        <dbReference type="ARBA" id="ARBA00010487"/>
    </source>
</evidence>
<keyword evidence="4 7" id="KW-1133">Transmembrane helix</keyword>
<dbReference type="PANTHER" id="PTHR21355:SF0">
    <property type="entry name" value="G-PROTEIN COUPLED RECEPTOR-ASSOCIATED PROTEIN LMBRD2"/>
    <property type="match status" value="1"/>
</dbReference>
<keyword evidence="3 7" id="KW-0812">Transmembrane</keyword>
<proteinExistence type="inferred from homology"/>
<feature type="transmembrane region" description="Helical" evidence="7">
    <location>
        <begin position="407"/>
        <end position="430"/>
    </location>
</feature>
<evidence type="ECO:0000313" key="9">
    <source>
        <dbReference type="Proteomes" id="UP001303046"/>
    </source>
</evidence>
<dbReference type="Proteomes" id="UP001303046">
    <property type="component" value="Unassembled WGS sequence"/>
</dbReference>
<feature type="transmembrane region" description="Helical" evidence="7">
    <location>
        <begin position="6"/>
        <end position="25"/>
    </location>
</feature>
<feature type="region of interest" description="Disordered" evidence="6">
    <location>
        <begin position="591"/>
        <end position="638"/>
    </location>
</feature>
<feature type="transmembrane region" description="Helical" evidence="7">
    <location>
        <begin position="362"/>
        <end position="387"/>
    </location>
</feature>
<comment type="subcellular location">
    <subcellularLocation>
        <location evidence="1">Membrane</location>
        <topology evidence="1">Multi-pass membrane protein</topology>
    </subcellularLocation>
</comment>
<protein>
    <recommendedName>
        <fullName evidence="10">LMBR1-like conserved region</fullName>
    </recommendedName>
</protein>
<keyword evidence="9" id="KW-1185">Reference proteome</keyword>
<evidence type="ECO:0000256" key="1">
    <source>
        <dbReference type="ARBA" id="ARBA00004141"/>
    </source>
</evidence>